<gene>
    <name evidence="3" type="ORF">M9Y10_044643</name>
</gene>
<protein>
    <recommendedName>
        <fullName evidence="2">Calponin-homology (CH) domain-containing protein</fullName>
    </recommendedName>
</protein>
<dbReference type="EMBL" id="JAPFFF010000009">
    <property type="protein sequence ID" value="KAK8882004.1"/>
    <property type="molecule type" value="Genomic_DNA"/>
</dbReference>
<name>A0ABR2JSY6_9EUKA</name>
<comment type="caution">
    <text evidence="3">The sequence shown here is derived from an EMBL/GenBank/DDBJ whole genome shotgun (WGS) entry which is preliminary data.</text>
</comment>
<accession>A0ABR2JSY6</accession>
<dbReference type="SUPFAM" id="SSF50370">
    <property type="entry name" value="Ricin B-like lectins"/>
    <property type="match status" value="1"/>
</dbReference>
<feature type="region of interest" description="Disordered" evidence="1">
    <location>
        <begin position="1"/>
        <end position="22"/>
    </location>
</feature>
<reference evidence="3 4" key="1">
    <citation type="submission" date="2024-04" db="EMBL/GenBank/DDBJ databases">
        <title>Tritrichomonas musculus Genome.</title>
        <authorList>
            <person name="Alves-Ferreira E."/>
            <person name="Grigg M."/>
            <person name="Lorenzi H."/>
            <person name="Galac M."/>
        </authorList>
    </citation>
    <scope>NUCLEOTIDE SEQUENCE [LARGE SCALE GENOMIC DNA]</scope>
    <source>
        <strain evidence="3 4">EAF2021</strain>
    </source>
</reference>
<dbReference type="Gene3D" id="1.10.418.10">
    <property type="entry name" value="Calponin-like domain"/>
    <property type="match status" value="1"/>
</dbReference>
<dbReference type="InterPro" id="IPR036872">
    <property type="entry name" value="CH_dom_sf"/>
</dbReference>
<feature type="domain" description="Calponin-homology (CH)" evidence="2">
    <location>
        <begin position="88"/>
        <end position="200"/>
    </location>
</feature>
<dbReference type="SUPFAM" id="SSF47576">
    <property type="entry name" value="Calponin-homology domain, CH-domain"/>
    <property type="match status" value="1"/>
</dbReference>
<dbReference type="InterPro" id="IPR035992">
    <property type="entry name" value="Ricin_B-like_lectins"/>
</dbReference>
<evidence type="ECO:0000313" key="3">
    <source>
        <dbReference type="EMBL" id="KAK8882004.1"/>
    </source>
</evidence>
<feature type="compositionally biased region" description="Polar residues" evidence="1">
    <location>
        <begin position="7"/>
        <end position="22"/>
    </location>
</feature>
<dbReference type="InterPro" id="IPR001715">
    <property type="entry name" value="CH_dom"/>
</dbReference>
<evidence type="ECO:0000256" key="1">
    <source>
        <dbReference type="SAM" id="MobiDB-lite"/>
    </source>
</evidence>
<proteinExistence type="predicted"/>
<dbReference type="PROSITE" id="PS50021">
    <property type="entry name" value="CH"/>
    <property type="match status" value="1"/>
</dbReference>
<sequence length="426" mass="48594">MSPRASGLTSPRKQKLSNSLQLNKKYTSSDSYSLSNSNIMSSQFLDSDDDDGPMTLGCIWSIVLNQAANGNPISSPRKRKHIHKSDDSKKSDELLSWAVQRLRSLGYNNVDTGEGGRQRFNPPELALLALIHSYRPDLIDYDLLDPKDHKRNALKLVNLLNDLGVNCFVFNKNNSNDEINLHIKRRDLLAQIAALKLQFDDSTNQTAIEEDEFDLDEVQARDIDIHFDDENMENEQDDLENEQHGTESEQHGLEDETKMFNGKIGEGDNLQFASREFAITIDVNDETGQQKRMALVMIPEKPYVNPAGRMIAIAEPYTEHDENQRFVFGKAPFWTTVIDSKAQKGMVWDVADELNLDPPEGTPFYLFPFHGRHNQHFIYRIEDNRIIATQNGQAVTYVGGEKPFVMRLVSEDLKPQQTFHIEFFSE</sequence>
<evidence type="ECO:0000259" key="2">
    <source>
        <dbReference type="PROSITE" id="PS50021"/>
    </source>
</evidence>
<dbReference type="Proteomes" id="UP001470230">
    <property type="component" value="Unassembled WGS sequence"/>
</dbReference>
<evidence type="ECO:0000313" key="4">
    <source>
        <dbReference type="Proteomes" id="UP001470230"/>
    </source>
</evidence>
<keyword evidence="4" id="KW-1185">Reference proteome</keyword>
<organism evidence="3 4">
    <name type="scientific">Tritrichomonas musculus</name>
    <dbReference type="NCBI Taxonomy" id="1915356"/>
    <lineage>
        <taxon>Eukaryota</taxon>
        <taxon>Metamonada</taxon>
        <taxon>Parabasalia</taxon>
        <taxon>Tritrichomonadida</taxon>
        <taxon>Tritrichomonadidae</taxon>
        <taxon>Tritrichomonas</taxon>
    </lineage>
</organism>